<dbReference type="Gene3D" id="3.20.80.10">
    <property type="entry name" value="Regulatory factor, effector binding domain"/>
    <property type="match status" value="1"/>
</dbReference>
<comment type="caution">
    <text evidence="5">The sequence shown here is derived from an EMBL/GenBank/DDBJ whole genome shotgun (WGS) entry which is preliminary data.</text>
</comment>
<evidence type="ECO:0000256" key="1">
    <source>
        <dbReference type="ARBA" id="ARBA00023015"/>
    </source>
</evidence>
<dbReference type="Gene3D" id="1.10.10.60">
    <property type="entry name" value="Homeodomain-like"/>
    <property type="match status" value="2"/>
</dbReference>
<dbReference type="InterPro" id="IPR018062">
    <property type="entry name" value="HTH_AraC-typ_CS"/>
</dbReference>
<dbReference type="PANTHER" id="PTHR47504:SF5">
    <property type="entry name" value="RIGHT ORIGIN-BINDING PROTEIN"/>
    <property type="match status" value="1"/>
</dbReference>
<keyword evidence="1" id="KW-0805">Transcription regulation</keyword>
<dbReference type="InterPro" id="IPR020449">
    <property type="entry name" value="Tscrpt_reg_AraC-type_HTH"/>
</dbReference>
<dbReference type="RefSeq" id="WP_115774924.1">
    <property type="nucleotide sequence ID" value="NZ_PIOC01000033.1"/>
</dbReference>
<dbReference type="GO" id="GO:0043565">
    <property type="term" value="F:sequence-specific DNA binding"/>
    <property type="evidence" value="ECO:0007669"/>
    <property type="project" value="InterPro"/>
</dbReference>
<keyword evidence="2" id="KW-0238">DNA-binding</keyword>
<proteinExistence type="predicted"/>
<organism evidence="5 6">
    <name type="scientific">Oceanobacillus arenosus</name>
    <dbReference type="NCBI Taxonomy" id="1229153"/>
    <lineage>
        <taxon>Bacteria</taxon>
        <taxon>Bacillati</taxon>
        <taxon>Bacillota</taxon>
        <taxon>Bacilli</taxon>
        <taxon>Bacillales</taxon>
        <taxon>Bacillaceae</taxon>
        <taxon>Oceanobacillus</taxon>
    </lineage>
</organism>
<dbReference type="PROSITE" id="PS01124">
    <property type="entry name" value="HTH_ARAC_FAMILY_2"/>
    <property type="match status" value="1"/>
</dbReference>
<keyword evidence="3" id="KW-0804">Transcription</keyword>
<dbReference type="GO" id="GO:0003700">
    <property type="term" value="F:DNA-binding transcription factor activity"/>
    <property type="evidence" value="ECO:0007669"/>
    <property type="project" value="InterPro"/>
</dbReference>
<reference evidence="6" key="1">
    <citation type="submission" date="2017-11" db="EMBL/GenBank/DDBJ databases">
        <authorList>
            <person name="Zhu W."/>
        </authorList>
    </citation>
    <scope>NUCLEOTIDE SEQUENCE [LARGE SCALE GENOMIC DNA]</scope>
    <source>
        <strain evidence="6">CAU 1183</strain>
    </source>
</reference>
<feature type="domain" description="HTH araC/xylS-type" evidence="4">
    <location>
        <begin position="8"/>
        <end position="106"/>
    </location>
</feature>
<evidence type="ECO:0000313" key="5">
    <source>
        <dbReference type="EMBL" id="RDW15167.1"/>
    </source>
</evidence>
<dbReference type="InterPro" id="IPR009057">
    <property type="entry name" value="Homeodomain-like_sf"/>
</dbReference>
<evidence type="ECO:0000256" key="3">
    <source>
        <dbReference type="ARBA" id="ARBA00023163"/>
    </source>
</evidence>
<sequence>MEHYEVIEDALTYIEKNIQQPLSVTSVANAFNTSKYYFHRLFSAMMGCSLNSYILSRRLNASLTLIQNENLSLTDIAYQLNFGTQASFTRAFKRQYGIAPSALRAESNSLAPSQIPSVVKRPIKNINGDIVTDFTLTEFHTTRISGIAFEVDLATEDYKMKIHSHSKMLLNNIDETINGSCYVIYSDCEPNSSRFKVLVGIAHDIQIDKPYYFTVDVPEIFCAKFNYFGDLLDIGDVLKTDYARFLKISKLDTGNSNIELIQVFDNIHNLDSGYHIYTPIKKLPADADL</sequence>
<protein>
    <submittedName>
        <fullName evidence="5">AraC family transcriptional regulator</fullName>
    </submittedName>
</protein>
<dbReference type="PROSITE" id="PS00041">
    <property type="entry name" value="HTH_ARAC_FAMILY_1"/>
    <property type="match status" value="1"/>
</dbReference>
<evidence type="ECO:0000313" key="6">
    <source>
        <dbReference type="Proteomes" id="UP000257143"/>
    </source>
</evidence>
<accession>A0A3D8PI52</accession>
<dbReference type="InterPro" id="IPR050959">
    <property type="entry name" value="MarA-like"/>
</dbReference>
<evidence type="ECO:0000256" key="2">
    <source>
        <dbReference type="ARBA" id="ARBA00023125"/>
    </source>
</evidence>
<dbReference type="OrthoDB" id="9801123at2"/>
<name>A0A3D8PI52_9BACI</name>
<keyword evidence="6" id="KW-1185">Reference proteome</keyword>
<evidence type="ECO:0000259" key="4">
    <source>
        <dbReference type="PROSITE" id="PS01124"/>
    </source>
</evidence>
<dbReference type="AlphaFoldDB" id="A0A3D8PI52"/>
<dbReference type="Pfam" id="PF12833">
    <property type="entry name" value="HTH_18"/>
    <property type="match status" value="1"/>
</dbReference>
<dbReference type="PANTHER" id="PTHR47504">
    <property type="entry name" value="RIGHT ORIGIN-BINDING PROTEIN"/>
    <property type="match status" value="1"/>
</dbReference>
<dbReference type="EMBL" id="PIOC01000033">
    <property type="protein sequence ID" value="RDW15167.1"/>
    <property type="molecule type" value="Genomic_DNA"/>
</dbReference>
<dbReference type="PRINTS" id="PR00032">
    <property type="entry name" value="HTHARAC"/>
</dbReference>
<dbReference type="InterPro" id="IPR018060">
    <property type="entry name" value="HTH_AraC"/>
</dbReference>
<dbReference type="Proteomes" id="UP000257143">
    <property type="component" value="Unassembled WGS sequence"/>
</dbReference>
<gene>
    <name evidence="5" type="ORF">CWR48_19235</name>
</gene>
<dbReference type="SMART" id="SM00342">
    <property type="entry name" value="HTH_ARAC"/>
    <property type="match status" value="1"/>
</dbReference>
<dbReference type="SUPFAM" id="SSF46689">
    <property type="entry name" value="Homeodomain-like"/>
    <property type="match status" value="2"/>
</dbReference>
<dbReference type="InterPro" id="IPR011256">
    <property type="entry name" value="Reg_factor_effector_dom_sf"/>
</dbReference>